<dbReference type="EMBL" id="VNFF01000015">
    <property type="protein sequence ID" value="TVU81828.1"/>
    <property type="molecule type" value="Genomic_DNA"/>
</dbReference>
<keyword evidence="2" id="KW-1185">Reference proteome</keyword>
<accession>A0ABY3FBU7</accession>
<sequence length="310" mass="36801">MGVHTLISSLKTDYRKTLFLYTVLVNKKHKTEAHHSVNIEDLHQELYLFQIDDLKTTLEMYKKYKFNHTILDQLGGNKRSDGRLVHYLLSCCYNSYTYYKTYIPESLIFTDPLLHLQALLDYINYESYISIKKKPSFSKVEKTDNEVDFFLNKYNSIFNSNQWINNKDDDQLNWIINYIKSYIDRNLSTTNVTDRMLQKRISEFKDSYRSKPSLNVGLELKEKALGVMYFFDTLHMTTKPEIAENLNLKIRKAYSQRKYRNESEGKSSSNYMLRAEVKEKLKELAKAERLKLNETIELLIEEAHKKLKTK</sequence>
<protein>
    <submittedName>
        <fullName evidence="1">Uncharacterized protein</fullName>
    </submittedName>
</protein>
<evidence type="ECO:0000313" key="1">
    <source>
        <dbReference type="EMBL" id="TVU81828.1"/>
    </source>
</evidence>
<comment type="caution">
    <text evidence="1">The sequence shown here is derived from an EMBL/GenBank/DDBJ whole genome shotgun (WGS) entry which is preliminary data.</text>
</comment>
<organism evidence="1 2">
    <name type="scientific">Pseudoalteromonas neustonica</name>
    <dbReference type="NCBI Taxonomy" id="1840331"/>
    <lineage>
        <taxon>Bacteria</taxon>
        <taxon>Pseudomonadati</taxon>
        <taxon>Pseudomonadota</taxon>
        <taxon>Gammaproteobacteria</taxon>
        <taxon>Alteromonadales</taxon>
        <taxon>Pseudoalteromonadaceae</taxon>
        <taxon>Pseudoalteromonas</taxon>
    </lineage>
</organism>
<evidence type="ECO:0000313" key="2">
    <source>
        <dbReference type="Proteomes" id="UP000317938"/>
    </source>
</evidence>
<reference evidence="1 2" key="1">
    <citation type="submission" date="2019-07" db="EMBL/GenBank/DDBJ databases">
        <title>Diversity of Bacteria from Kongsfjorden, Arctic.</title>
        <authorList>
            <person name="Yu Y."/>
        </authorList>
    </citation>
    <scope>NUCLEOTIDE SEQUENCE [LARGE SCALE GENOMIC DNA]</scope>
    <source>
        <strain evidence="1 2">SM1927</strain>
    </source>
</reference>
<gene>
    <name evidence="1" type="ORF">FQP85_15395</name>
</gene>
<proteinExistence type="predicted"/>
<dbReference type="Proteomes" id="UP000317938">
    <property type="component" value="Unassembled WGS sequence"/>
</dbReference>
<dbReference type="RefSeq" id="WP_145240265.1">
    <property type="nucleotide sequence ID" value="NZ_VNFF01000015.1"/>
</dbReference>
<name>A0ABY3FBU7_9GAMM</name>